<dbReference type="NCBIfam" id="TIGR00237">
    <property type="entry name" value="xseA"/>
    <property type="match status" value="1"/>
</dbReference>
<feature type="domain" description="Exonuclease VII large subunit C-terminal" evidence="7">
    <location>
        <begin position="126"/>
        <end position="328"/>
    </location>
</feature>
<evidence type="ECO:0000256" key="1">
    <source>
        <dbReference type="ARBA" id="ARBA00022490"/>
    </source>
</evidence>
<organism evidence="9">
    <name type="scientific">uncultured Thermomicrobiales bacterium</name>
    <dbReference type="NCBI Taxonomy" id="1645740"/>
    <lineage>
        <taxon>Bacteria</taxon>
        <taxon>Pseudomonadati</taxon>
        <taxon>Thermomicrobiota</taxon>
        <taxon>Thermomicrobia</taxon>
        <taxon>Thermomicrobiales</taxon>
        <taxon>environmental samples</taxon>
    </lineage>
</organism>
<evidence type="ECO:0000259" key="7">
    <source>
        <dbReference type="Pfam" id="PF02601"/>
    </source>
</evidence>
<evidence type="ECO:0000256" key="2">
    <source>
        <dbReference type="ARBA" id="ARBA00022722"/>
    </source>
</evidence>
<dbReference type="EC" id="3.1.11.6" evidence="5"/>
<comment type="subunit">
    <text evidence="5">Heterooligomer composed of large and small subunits.</text>
</comment>
<evidence type="ECO:0000256" key="4">
    <source>
        <dbReference type="ARBA" id="ARBA00022839"/>
    </source>
</evidence>
<evidence type="ECO:0000256" key="3">
    <source>
        <dbReference type="ARBA" id="ARBA00022801"/>
    </source>
</evidence>
<name>A0A6J4V6R1_9BACT</name>
<keyword evidence="4 5" id="KW-0269">Exonuclease</keyword>
<dbReference type="GO" id="GO:0003676">
    <property type="term" value="F:nucleic acid binding"/>
    <property type="evidence" value="ECO:0007669"/>
    <property type="project" value="InterPro"/>
</dbReference>
<feature type="domain" description="OB-fold nucleic acid binding" evidence="8">
    <location>
        <begin position="8"/>
        <end position="102"/>
    </location>
</feature>
<protein>
    <recommendedName>
        <fullName evidence="5">Exodeoxyribonuclease 7 large subunit</fullName>
        <ecNumber evidence="5">3.1.11.6</ecNumber>
    </recommendedName>
    <alternativeName>
        <fullName evidence="5">Exodeoxyribonuclease VII large subunit</fullName>
        <shortName evidence="5">Exonuclease VII large subunit</shortName>
    </alternativeName>
</protein>
<dbReference type="PANTHER" id="PTHR30008:SF0">
    <property type="entry name" value="EXODEOXYRIBONUCLEASE 7 LARGE SUBUNIT"/>
    <property type="match status" value="1"/>
</dbReference>
<evidence type="ECO:0000313" key="9">
    <source>
        <dbReference type="EMBL" id="CAA9570593.1"/>
    </source>
</evidence>
<keyword evidence="1 5" id="KW-0963">Cytoplasm</keyword>
<dbReference type="GO" id="GO:0005737">
    <property type="term" value="C:cytoplasm"/>
    <property type="evidence" value="ECO:0007669"/>
    <property type="project" value="UniProtKB-SubCell"/>
</dbReference>
<dbReference type="EMBL" id="CADCWF010000251">
    <property type="protein sequence ID" value="CAA9570593.1"/>
    <property type="molecule type" value="Genomic_DNA"/>
</dbReference>
<proteinExistence type="inferred from homology"/>
<dbReference type="InterPro" id="IPR025824">
    <property type="entry name" value="OB-fold_nuc-bd_dom"/>
</dbReference>
<dbReference type="GO" id="GO:0009318">
    <property type="term" value="C:exodeoxyribonuclease VII complex"/>
    <property type="evidence" value="ECO:0007669"/>
    <property type="project" value="UniProtKB-UniRule"/>
</dbReference>
<sequence>MTAQPQPLSVGQLADYLHDVLALDPLLSDVWVTGEVVDARQPKSGHVYFSLVDAEASLKCVLFRGQLLRQAHLPRNGLQITLHGAFDLYARSGEVQVIVDSVQPTGLGLAALEFERLRQRLEAEGIFDPARKRPLPPAPRFVGVVTSASGAVWHDIQHVVRRRYPLTHLILAPAKVQGDGAPESIVAALDALQADGRSEVVIVARGGGSAEDLAAFNAEAVVRAVFACRIPVVTGVGHETDITLIDLAADLRAPTPSAAAEQCVPSLAEIEERIVQAKERLDLAGGGALEREGARVDHLAARLDRLHPSQMLADRRHAIQDARTTMAWHVRVVRDEWRARLGAGRDLLRVLDPDSALGRGYALLADPLSGRPIARAADARAGQSFVATLADGAVDGRIERVAFAEVGAAR</sequence>
<dbReference type="PANTHER" id="PTHR30008">
    <property type="entry name" value="EXODEOXYRIBONUCLEASE 7 LARGE SUBUNIT"/>
    <property type="match status" value="1"/>
</dbReference>
<dbReference type="InterPro" id="IPR003753">
    <property type="entry name" value="Exonuc_VII_L"/>
</dbReference>
<accession>A0A6J4V6R1</accession>
<dbReference type="GO" id="GO:0008855">
    <property type="term" value="F:exodeoxyribonuclease VII activity"/>
    <property type="evidence" value="ECO:0007669"/>
    <property type="project" value="UniProtKB-UniRule"/>
</dbReference>
<keyword evidence="3 5" id="KW-0378">Hydrolase</keyword>
<dbReference type="GO" id="GO:0006308">
    <property type="term" value="P:DNA catabolic process"/>
    <property type="evidence" value="ECO:0007669"/>
    <property type="project" value="UniProtKB-UniRule"/>
</dbReference>
<comment type="function">
    <text evidence="5">Bidirectionally degrades single-stranded DNA into large acid-insoluble oligonucleotides, which are then degraded further into small acid-soluble oligonucleotides.</text>
</comment>
<gene>
    <name evidence="5" type="primary">xseA</name>
    <name evidence="9" type="ORF">AVDCRST_MAG59-3503</name>
</gene>
<dbReference type="InterPro" id="IPR020579">
    <property type="entry name" value="Exonuc_VII_lsu_C"/>
</dbReference>
<dbReference type="Pfam" id="PF02601">
    <property type="entry name" value="Exonuc_VII_L"/>
    <property type="match status" value="1"/>
</dbReference>
<comment type="catalytic activity">
    <reaction evidence="5 6">
        <text>Exonucleolytic cleavage in either 5'- to 3'- or 3'- to 5'-direction to yield nucleoside 5'-phosphates.</text>
        <dbReference type="EC" id="3.1.11.6"/>
    </reaction>
</comment>
<evidence type="ECO:0000256" key="6">
    <source>
        <dbReference type="RuleBase" id="RU004355"/>
    </source>
</evidence>
<reference evidence="9" key="1">
    <citation type="submission" date="2020-02" db="EMBL/GenBank/DDBJ databases">
        <authorList>
            <person name="Meier V. D."/>
        </authorList>
    </citation>
    <scope>NUCLEOTIDE SEQUENCE</scope>
    <source>
        <strain evidence="9">AVDCRST_MAG59</strain>
    </source>
</reference>
<dbReference type="Pfam" id="PF13742">
    <property type="entry name" value="tRNA_anti_2"/>
    <property type="match status" value="1"/>
</dbReference>
<dbReference type="CDD" id="cd04489">
    <property type="entry name" value="ExoVII_LU_OBF"/>
    <property type="match status" value="1"/>
</dbReference>
<dbReference type="AlphaFoldDB" id="A0A6J4V6R1"/>
<comment type="similarity">
    <text evidence="5 6">Belongs to the XseA family.</text>
</comment>
<evidence type="ECO:0000259" key="8">
    <source>
        <dbReference type="Pfam" id="PF13742"/>
    </source>
</evidence>
<keyword evidence="2 5" id="KW-0540">Nuclease</keyword>
<evidence type="ECO:0000256" key="5">
    <source>
        <dbReference type="HAMAP-Rule" id="MF_00378"/>
    </source>
</evidence>
<dbReference type="HAMAP" id="MF_00378">
    <property type="entry name" value="Exonuc_7_L"/>
    <property type="match status" value="1"/>
</dbReference>
<comment type="subcellular location">
    <subcellularLocation>
        <location evidence="5 6">Cytoplasm</location>
    </subcellularLocation>
</comment>